<dbReference type="Pfam" id="PF08282">
    <property type="entry name" value="Hydrolase_3"/>
    <property type="match status" value="1"/>
</dbReference>
<dbReference type="eggNOG" id="COG2100">
    <property type="taxonomic scope" value="Bacteria"/>
</dbReference>
<dbReference type="InterPro" id="IPR036412">
    <property type="entry name" value="HAD-like_sf"/>
</dbReference>
<dbReference type="Gene3D" id="3.40.50.1000">
    <property type="entry name" value="HAD superfamily/HAD-like"/>
    <property type="match status" value="1"/>
</dbReference>
<dbReference type="PATRIC" id="fig|1235802.3.peg.3964"/>
<organism evidence="1 2">
    <name type="scientific">Eubacterium plexicaudatum ASF492</name>
    <dbReference type="NCBI Taxonomy" id="1235802"/>
    <lineage>
        <taxon>Bacteria</taxon>
        <taxon>Bacillati</taxon>
        <taxon>Bacillota</taxon>
        <taxon>Clostridia</taxon>
        <taxon>Eubacteriales</taxon>
        <taxon>Eubacteriaceae</taxon>
        <taxon>Eubacterium</taxon>
    </lineage>
</organism>
<dbReference type="InterPro" id="IPR047771">
    <property type="entry name" value="Radical_SAM_STM4011-like"/>
</dbReference>
<accession>N2A980</accession>
<dbReference type="HOGENOM" id="CLU_534921_0_0_9"/>
<keyword evidence="2" id="KW-1185">Reference proteome</keyword>
<dbReference type="NCBIfam" id="NF038073">
    <property type="entry name" value="rSAM_STM4011"/>
    <property type="match status" value="1"/>
</dbReference>
<evidence type="ECO:0000313" key="1">
    <source>
        <dbReference type="EMBL" id="EMZ22988.1"/>
    </source>
</evidence>
<dbReference type="Gene3D" id="3.90.1070.10">
    <property type="match status" value="1"/>
</dbReference>
<proteinExistence type="predicted"/>
<protein>
    <submittedName>
        <fullName evidence="1">Uncharacterized protein</fullName>
    </submittedName>
</protein>
<dbReference type="InterPro" id="IPR013785">
    <property type="entry name" value="Aldolase_TIM"/>
</dbReference>
<name>N2A980_9FIRM</name>
<comment type="caution">
    <text evidence="1">The sequence shown here is derived from an EMBL/GenBank/DDBJ whole genome shotgun (WGS) entry which is preliminary data.</text>
</comment>
<reference evidence="1 2" key="1">
    <citation type="journal article" date="2014" name="Genome Announc.">
        <title>Draft genome sequences of the altered schaedler flora, a defined bacterial community from gnotobiotic mice.</title>
        <authorList>
            <person name="Wannemuehler M.J."/>
            <person name="Overstreet A.M."/>
            <person name="Ward D.V."/>
            <person name="Phillips G.J."/>
        </authorList>
    </citation>
    <scope>NUCLEOTIDE SEQUENCE [LARGE SCALE GENOMIC DNA]</scope>
    <source>
        <strain evidence="1 2">ASF492</strain>
    </source>
</reference>
<dbReference type="AlphaFoldDB" id="N2A980"/>
<dbReference type="SUPFAM" id="SSF56784">
    <property type="entry name" value="HAD-like"/>
    <property type="match status" value="1"/>
</dbReference>
<sequence>MILYRGSLKSCNYHCSYCPFSKHGMTQKELEQDQEQWFAFVRRMQIQAEASGTHAVMITPYGEALIHEWYWEGLAGLSRLSGIKAAGAQTNLGFSVSWAAGIFEKHGGNAKKLRLWATFHPEMTTVDAFAGACGQLAAAGIQISAGAVGVPENIDLLRQLRRQLPSDIYVWINRMDGLGRAYTEKEIQAFSQLDPYFYRELQVHPANAKECTQRLFTEGDGRLRMCNISTVLRSAQEREADVCGRKRCSCYLAYGGRNNLVNQMLFGPWPLFRIPRRPKAVFIDIVGTLYAKGEISKEVREALYVLSLKEKSLLFFATTLPYNEARKRCGPVWHLFSGGVFAGGAHLLYRGTQTDLMQQMQKESFYFMEEAIVKKIEPLCRSYHFRMLVYRAKGRCYKLTLLRAHTRMWEKSQAEAVLQHLPQQMRDRVRYIIEDSCLQLVAAAADKACGVRTICTWLKIPVSDIFAVGDSQEDVAMMELNQWK</sequence>
<evidence type="ECO:0000313" key="2">
    <source>
        <dbReference type="Proteomes" id="UP000012589"/>
    </source>
</evidence>
<dbReference type="STRING" id="1235802.C823_03758"/>
<dbReference type="EMBL" id="AQFT01000114">
    <property type="protein sequence ID" value="EMZ22988.1"/>
    <property type="molecule type" value="Genomic_DNA"/>
</dbReference>
<dbReference type="Proteomes" id="UP000012589">
    <property type="component" value="Unassembled WGS sequence"/>
</dbReference>
<dbReference type="InterPro" id="IPR058240">
    <property type="entry name" value="rSAM_sf"/>
</dbReference>
<dbReference type="SUPFAM" id="SSF102114">
    <property type="entry name" value="Radical SAM enzymes"/>
    <property type="match status" value="1"/>
</dbReference>
<dbReference type="Gene3D" id="3.20.20.70">
    <property type="entry name" value="Aldolase class I"/>
    <property type="match status" value="1"/>
</dbReference>
<gene>
    <name evidence="1" type="ORF">C823_03758</name>
</gene>
<dbReference type="InterPro" id="IPR023214">
    <property type="entry name" value="HAD_sf"/>
</dbReference>